<reference evidence="2" key="1">
    <citation type="submission" date="2022-03" db="EMBL/GenBank/DDBJ databases">
        <title>Draft genome sequence of Aduncisulcus paluster, a free-living microaerophilic Fornicata.</title>
        <authorList>
            <person name="Yuyama I."/>
            <person name="Kume K."/>
            <person name="Tamura T."/>
            <person name="Inagaki Y."/>
            <person name="Hashimoto T."/>
        </authorList>
    </citation>
    <scope>NUCLEOTIDE SEQUENCE</scope>
    <source>
        <strain evidence="2">NY0171</strain>
    </source>
</reference>
<dbReference type="Proteomes" id="UP001057375">
    <property type="component" value="Unassembled WGS sequence"/>
</dbReference>
<keyword evidence="3" id="KW-1185">Reference proteome</keyword>
<evidence type="ECO:0000313" key="3">
    <source>
        <dbReference type="Proteomes" id="UP001057375"/>
    </source>
</evidence>
<gene>
    <name evidence="2" type="ORF">ADUPG1_008182</name>
</gene>
<evidence type="ECO:0000313" key="2">
    <source>
        <dbReference type="EMBL" id="GKT34919.1"/>
    </source>
</evidence>
<comment type="caution">
    <text evidence="2">The sequence shown here is derived from an EMBL/GenBank/DDBJ whole genome shotgun (WGS) entry which is preliminary data.</text>
</comment>
<sequence>MSLHLTLGAQSYNQKRPNPTKIGFWQENEAYSLEKEKVEKSGIRLKEVAISAQHDYTMHFDSTLRSTFTGEQHKPRDVFPAQKIEDDDLMRLAMDRIQAEDKRMEEQHHHRIEASHPTISFSHSIHGKAKTKSNVPILSFIKDSVEKDKEEVISTPPHSQTISKKSAQDLETVGSISFWAEAAQKEGRTTKGYKGQLDAQDLETVGSISFWAEAAQKEGRTTKGYKGQLDGFAMDPAASRRNCDFTKPVGAYDKDAEKVE</sequence>
<accession>A0ABQ5KU42</accession>
<organism evidence="2 3">
    <name type="scientific">Aduncisulcus paluster</name>
    <dbReference type="NCBI Taxonomy" id="2918883"/>
    <lineage>
        <taxon>Eukaryota</taxon>
        <taxon>Metamonada</taxon>
        <taxon>Carpediemonas-like organisms</taxon>
        <taxon>Aduncisulcus</taxon>
    </lineage>
</organism>
<protein>
    <submittedName>
        <fullName evidence="2">Uncharacterized protein</fullName>
    </submittedName>
</protein>
<feature type="region of interest" description="Disordered" evidence="1">
    <location>
        <begin position="237"/>
        <end position="260"/>
    </location>
</feature>
<dbReference type="EMBL" id="BQXS01010884">
    <property type="protein sequence ID" value="GKT34919.1"/>
    <property type="molecule type" value="Genomic_DNA"/>
</dbReference>
<evidence type="ECO:0000256" key="1">
    <source>
        <dbReference type="SAM" id="MobiDB-lite"/>
    </source>
</evidence>
<name>A0ABQ5KU42_9EUKA</name>
<proteinExistence type="predicted"/>